<dbReference type="InterPro" id="IPR009081">
    <property type="entry name" value="PP-bd_ACP"/>
</dbReference>
<dbReference type="Gene3D" id="3.30.559.10">
    <property type="entry name" value="Chloramphenicol acetyltransferase-like domain"/>
    <property type="match status" value="1"/>
</dbReference>
<dbReference type="PROSITE" id="PS00455">
    <property type="entry name" value="AMP_BINDING"/>
    <property type="match status" value="1"/>
</dbReference>
<dbReference type="Pfam" id="PF00550">
    <property type="entry name" value="PP-binding"/>
    <property type="match status" value="1"/>
</dbReference>
<evidence type="ECO:0000256" key="3">
    <source>
        <dbReference type="ARBA" id="ARBA00022553"/>
    </source>
</evidence>
<dbReference type="Pfam" id="PF00668">
    <property type="entry name" value="Condensation"/>
    <property type="match status" value="1"/>
</dbReference>
<keyword evidence="3" id="KW-0597">Phosphoprotein</keyword>
<dbReference type="InterPro" id="IPR020845">
    <property type="entry name" value="AMP-binding_CS"/>
</dbReference>
<dbReference type="InterPro" id="IPR029058">
    <property type="entry name" value="AB_hydrolase_fold"/>
</dbReference>
<dbReference type="Gene3D" id="3.40.50.1820">
    <property type="entry name" value="alpha/beta hydrolase"/>
    <property type="match status" value="1"/>
</dbReference>
<dbReference type="GO" id="GO:0017000">
    <property type="term" value="P:antibiotic biosynthetic process"/>
    <property type="evidence" value="ECO:0007669"/>
    <property type="project" value="UniProtKB-ARBA"/>
</dbReference>
<dbReference type="FunFam" id="3.40.50.12780:FF:000012">
    <property type="entry name" value="Non-ribosomal peptide synthetase"/>
    <property type="match status" value="1"/>
</dbReference>
<dbReference type="CDD" id="cd19531">
    <property type="entry name" value="LCL_NRPS-like"/>
    <property type="match status" value="1"/>
</dbReference>
<dbReference type="CDD" id="cd05930">
    <property type="entry name" value="A_NRPS"/>
    <property type="match status" value="1"/>
</dbReference>
<evidence type="ECO:0000313" key="6">
    <source>
        <dbReference type="Proteomes" id="UP000322927"/>
    </source>
</evidence>
<dbReference type="Proteomes" id="UP000322927">
    <property type="component" value="Chromosome"/>
</dbReference>
<proteinExistence type="predicted"/>
<comment type="cofactor">
    <cofactor evidence="1">
        <name>pantetheine 4'-phosphate</name>
        <dbReference type="ChEBI" id="CHEBI:47942"/>
    </cofactor>
</comment>
<dbReference type="FunFam" id="1.10.1200.10:FF:000005">
    <property type="entry name" value="Nonribosomal peptide synthetase 1"/>
    <property type="match status" value="1"/>
</dbReference>
<dbReference type="OrthoDB" id="2472181at2"/>
<dbReference type="EMBL" id="CP029192">
    <property type="protein sequence ID" value="QES34531.1"/>
    <property type="molecule type" value="Genomic_DNA"/>
</dbReference>
<reference evidence="5 6" key="1">
    <citation type="submission" date="2018-05" db="EMBL/GenBank/DDBJ databases">
        <title>Streptomyces venezuelae.</title>
        <authorList>
            <person name="Kim W."/>
            <person name="Lee N."/>
            <person name="Cho B.-K."/>
        </authorList>
    </citation>
    <scope>NUCLEOTIDE SEQUENCE [LARGE SCALE GENOMIC DNA]</scope>
    <source>
        <strain evidence="5 6">ATCC 14584</strain>
    </source>
</reference>
<evidence type="ECO:0000259" key="4">
    <source>
        <dbReference type="PROSITE" id="PS50075"/>
    </source>
</evidence>
<dbReference type="Gene3D" id="3.40.50.980">
    <property type="match status" value="2"/>
</dbReference>
<keyword evidence="2" id="KW-0596">Phosphopantetheine</keyword>
<dbReference type="SUPFAM" id="SSF52777">
    <property type="entry name" value="CoA-dependent acyltransferases"/>
    <property type="match status" value="2"/>
</dbReference>
<dbReference type="InterPro" id="IPR025110">
    <property type="entry name" value="AMP-bd_C"/>
</dbReference>
<dbReference type="FunFam" id="3.40.50.980:FF:000001">
    <property type="entry name" value="Non-ribosomal peptide synthetase"/>
    <property type="match status" value="1"/>
</dbReference>
<evidence type="ECO:0000256" key="2">
    <source>
        <dbReference type="ARBA" id="ARBA00022450"/>
    </source>
</evidence>
<dbReference type="Gene3D" id="2.30.38.10">
    <property type="entry name" value="Luciferase, Domain 3"/>
    <property type="match status" value="1"/>
</dbReference>
<dbReference type="SMART" id="SM00823">
    <property type="entry name" value="PKS_PP"/>
    <property type="match status" value="1"/>
</dbReference>
<dbReference type="GO" id="GO:0008610">
    <property type="term" value="P:lipid biosynthetic process"/>
    <property type="evidence" value="ECO:0007669"/>
    <property type="project" value="UniProtKB-ARBA"/>
</dbReference>
<dbReference type="PANTHER" id="PTHR45527:SF1">
    <property type="entry name" value="FATTY ACID SYNTHASE"/>
    <property type="match status" value="1"/>
</dbReference>
<dbReference type="InterPro" id="IPR045851">
    <property type="entry name" value="AMP-bd_C_sf"/>
</dbReference>
<dbReference type="NCBIfam" id="TIGR01733">
    <property type="entry name" value="AA-adenyl-dom"/>
    <property type="match status" value="1"/>
</dbReference>
<dbReference type="GO" id="GO:0044550">
    <property type="term" value="P:secondary metabolite biosynthetic process"/>
    <property type="evidence" value="ECO:0007669"/>
    <property type="project" value="TreeGrafter"/>
</dbReference>
<dbReference type="InterPro" id="IPR036736">
    <property type="entry name" value="ACP-like_sf"/>
</dbReference>
<dbReference type="Gene3D" id="1.10.10.1830">
    <property type="entry name" value="Non-ribosomal peptide synthase, adenylation domain"/>
    <property type="match status" value="1"/>
</dbReference>
<feature type="domain" description="Carrier" evidence="4">
    <location>
        <begin position="1056"/>
        <end position="1131"/>
    </location>
</feature>
<dbReference type="Gene3D" id="3.30.300.30">
    <property type="match status" value="1"/>
</dbReference>
<dbReference type="InterPro" id="IPR000873">
    <property type="entry name" value="AMP-dep_synth/lig_dom"/>
</dbReference>
<dbReference type="InterPro" id="IPR010071">
    <property type="entry name" value="AA_adenyl_dom"/>
</dbReference>
<name>A0A5P2BZS3_STRVZ</name>
<dbReference type="Pfam" id="PF00501">
    <property type="entry name" value="AMP-binding"/>
    <property type="match status" value="1"/>
</dbReference>
<dbReference type="InterPro" id="IPR041464">
    <property type="entry name" value="TubC_N"/>
</dbReference>
<dbReference type="AlphaFoldDB" id="A0A5P2BZS3"/>
<accession>A0A5P2BZS3</accession>
<dbReference type="Pfam" id="PF13193">
    <property type="entry name" value="AMP-binding_C"/>
    <property type="match status" value="1"/>
</dbReference>
<dbReference type="GO" id="GO:0005737">
    <property type="term" value="C:cytoplasm"/>
    <property type="evidence" value="ECO:0007669"/>
    <property type="project" value="TreeGrafter"/>
</dbReference>
<dbReference type="InterPro" id="IPR044894">
    <property type="entry name" value="TubC_N_sf"/>
</dbReference>
<organism evidence="5 6">
    <name type="scientific">Streptomyces venezuelae</name>
    <dbReference type="NCBI Taxonomy" id="54571"/>
    <lineage>
        <taxon>Bacteria</taxon>
        <taxon>Bacillati</taxon>
        <taxon>Actinomycetota</taxon>
        <taxon>Actinomycetes</taxon>
        <taxon>Kitasatosporales</taxon>
        <taxon>Streptomycetaceae</taxon>
        <taxon>Streptomyces</taxon>
    </lineage>
</organism>
<dbReference type="PROSITE" id="PS50075">
    <property type="entry name" value="CARRIER"/>
    <property type="match status" value="1"/>
</dbReference>
<dbReference type="InterPro" id="IPR020806">
    <property type="entry name" value="PKS_PP-bd"/>
</dbReference>
<evidence type="ECO:0000313" key="5">
    <source>
        <dbReference type="EMBL" id="QES34531.1"/>
    </source>
</evidence>
<dbReference type="Gene3D" id="3.30.559.30">
    <property type="entry name" value="Nonribosomal peptide synthetase, condensation domain"/>
    <property type="match status" value="1"/>
</dbReference>
<dbReference type="Pfam" id="PF18563">
    <property type="entry name" value="TubC_N"/>
    <property type="match status" value="1"/>
</dbReference>
<dbReference type="SUPFAM" id="SSF56801">
    <property type="entry name" value="Acetyl-CoA synthetase-like"/>
    <property type="match status" value="1"/>
</dbReference>
<dbReference type="PANTHER" id="PTHR45527">
    <property type="entry name" value="NONRIBOSOMAL PEPTIDE SYNTHETASE"/>
    <property type="match status" value="1"/>
</dbReference>
<dbReference type="GO" id="GO:0003824">
    <property type="term" value="F:catalytic activity"/>
    <property type="evidence" value="ECO:0007669"/>
    <property type="project" value="InterPro"/>
</dbReference>
<dbReference type="InterPro" id="IPR023213">
    <property type="entry name" value="CAT-like_dom_sf"/>
</dbReference>
<dbReference type="GO" id="GO:0043041">
    <property type="term" value="P:amino acid activation for nonribosomal peptide biosynthetic process"/>
    <property type="evidence" value="ECO:0007669"/>
    <property type="project" value="TreeGrafter"/>
</dbReference>
<evidence type="ECO:0000256" key="1">
    <source>
        <dbReference type="ARBA" id="ARBA00001957"/>
    </source>
</evidence>
<dbReference type="SUPFAM" id="SSF47336">
    <property type="entry name" value="ACP-like"/>
    <property type="match status" value="1"/>
</dbReference>
<sequence length="1151" mass="124728">MGRPHGTRGDHPVSGEQEATGAFRELTDLLRAVEDARIRLTAEDGELRVSAAKGALTAQLRDRLVDHKPGLLAHLGAQARAAAPVPALPRDGRTFPLSPGQEALWVLDQLEGHRPTYVISGVIRLEGPLRPEVLVSCLSQVANRHEALRTAFRTGDDGTPRQVVLDPAPLDVARVDLTELPPEEREKELAAVARAAGRERFDLAAGRLLRAVLVTAAPEEAYLVLALHHIAADAASLAVLFRELFVLYDADAEPSALAPLSLHYADVSAWQRDVLSPLDEHRQLAYWKAQLADAPPLLELPADRPRPLHPSFEGDTVDFVLDAPTTARLAEVAARARVTPYTVLLTCWAAVLARCGRSDEVVVGTPVGNRDQPQAASLVGFFVKTLPLRVDLTAAASFEELLGHVQRTFLEGVDHLDVPFQRIVAETAPQRSLSHTPVFQAMLTYFESPLADTETGGVTVSRADVHNGTAKFDLTLFAEHRGDSVACSLEYARDLFDPATARGLADAFRHLLGSALDSPGSDVARLPLLTPAGRQRAVEAGLGADRPLDLDRPVHRYVTEQAALRPDAVAVSRADQSLTYARLDEDSSRLAALLRDRGVDRGTLVGLHAQRTPRQLVAVLAVMKAGAAFLPLDPDHPAERTRQMLDEARPDIVLSDAPLDVGADREATLLRLDELDLSAVPADAPLPTTDRDDLIYVIYTSGSTGKPKGIAMRHGAITNLLAWQTKAFPFAPDDRVLQFSPLHFDICMMEMFGTWAAGGTVVLVDAETRRDAMRLLPYVRETGITRLFLPYVALQQLAEVARARDGRWPTELREVFSAGEQLQVTEELRDFFRHTGAVLHNQYGPSEAHVITSYTLSGTPDTWEHLPPVGTAVDNVRIRVLDPHGAPVPQGVPGEVHVAGPCLARGYLHRPDLTDQAFVPDPCTAGERMYRTGDLARWRADGTLEHLGRVDHQVKVRGFRVEPGEVTAVLLGHPALREAVVEARGSGADRALMAWVVADGAAPSAAELRRHCLDRLPEYMVPTVFVPLDALPLTVAGKVARSLLPEPERAPVTGREPGTALEKSVAAVFADVLGVERVGCDDDFFQSGGHSLAATRAALRLSEEHGVDVTARTVFARPTVAALAENLEVLLWASAPPVPAGADEEWEEGEL</sequence>
<gene>
    <name evidence="5" type="ORF">DEJ48_14990</name>
</gene>
<dbReference type="GO" id="GO:0031177">
    <property type="term" value="F:phosphopantetheine binding"/>
    <property type="evidence" value="ECO:0007669"/>
    <property type="project" value="InterPro"/>
</dbReference>
<protein>
    <submittedName>
        <fullName evidence="5">Non-ribosomal peptide synthetase</fullName>
    </submittedName>
</protein>
<dbReference type="InterPro" id="IPR001242">
    <property type="entry name" value="Condensation_dom"/>
</dbReference>